<evidence type="ECO:0000256" key="2">
    <source>
        <dbReference type="SAM" id="Phobius"/>
    </source>
</evidence>
<keyword evidence="4" id="KW-1185">Reference proteome</keyword>
<reference evidence="3 4" key="1">
    <citation type="submission" date="2021-06" db="EMBL/GenBank/DDBJ databases">
        <authorList>
            <person name="Sun Q."/>
            <person name="Li D."/>
        </authorList>
    </citation>
    <scope>NUCLEOTIDE SEQUENCE [LARGE SCALE GENOMIC DNA]</scope>
    <source>
        <strain evidence="3 4">MSJ-40</strain>
    </source>
</reference>
<dbReference type="Proteomes" id="UP000749471">
    <property type="component" value="Unassembled WGS sequence"/>
</dbReference>
<gene>
    <name evidence="3" type="ORF">KQI42_20310</name>
</gene>
<proteinExistence type="predicted"/>
<evidence type="ECO:0000256" key="1">
    <source>
        <dbReference type="SAM" id="Coils"/>
    </source>
</evidence>
<evidence type="ECO:0000313" key="4">
    <source>
        <dbReference type="Proteomes" id="UP000749471"/>
    </source>
</evidence>
<keyword evidence="2" id="KW-0812">Transmembrane</keyword>
<keyword evidence="1" id="KW-0175">Coiled coil</keyword>
<sequence length="88" mass="10047">MERCKKTNNNSCCKIDPVQLGVTAAFIVIIGDFLAFIAALIAAQEQCNDTNIENNARNNKHYAEKRIGELEREIYKLKEEINYLDLNN</sequence>
<keyword evidence="2" id="KW-0472">Membrane</keyword>
<protein>
    <submittedName>
        <fullName evidence="3">Uncharacterized protein</fullName>
    </submittedName>
</protein>
<organism evidence="3 4">
    <name type="scientific">Tissierella simiarum</name>
    <dbReference type="NCBI Taxonomy" id="2841534"/>
    <lineage>
        <taxon>Bacteria</taxon>
        <taxon>Bacillati</taxon>
        <taxon>Bacillota</taxon>
        <taxon>Tissierellia</taxon>
        <taxon>Tissierellales</taxon>
        <taxon>Tissierellaceae</taxon>
        <taxon>Tissierella</taxon>
    </lineage>
</organism>
<feature type="coiled-coil region" evidence="1">
    <location>
        <begin position="53"/>
        <end position="87"/>
    </location>
</feature>
<dbReference type="RefSeq" id="WP_216522553.1">
    <property type="nucleotide sequence ID" value="NZ_JAHLPM010000033.1"/>
</dbReference>
<evidence type="ECO:0000313" key="3">
    <source>
        <dbReference type="EMBL" id="MBU5440343.1"/>
    </source>
</evidence>
<name>A0ABS6EBN7_9FIRM</name>
<accession>A0ABS6EBN7</accession>
<comment type="caution">
    <text evidence="3">The sequence shown here is derived from an EMBL/GenBank/DDBJ whole genome shotgun (WGS) entry which is preliminary data.</text>
</comment>
<feature type="transmembrane region" description="Helical" evidence="2">
    <location>
        <begin position="20"/>
        <end position="43"/>
    </location>
</feature>
<dbReference type="EMBL" id="JAHLPM010000033">
    <property type="protein sequence ID" value="MBU5440343.1"/>
    <property type="molecule type" value="Genomic_DNA"/>
</dbReference>
<keyword evidence="2" id="KW-1133">Transmembrane helix</keyword>